<evidence type="ECO:0000313" key="1">
    <source>
        <dbReference type="EMBL" id="JAP96549.1"/>
    </source>
</evidence>
<proteinExistence type="predicted"/>
<gene>
    <name evidence="1" type="ORF">TPC1_10080</name>
</gene>
<sequence>MLDFSLWGDTPIIDMKSCILAEKSCMCLEPIQQTLEQKFPPPKNFSQTFQDKFPKYDRIMDVPYVFEQIDSQSMNRLNFYRSYKYFNRLVNGLASDPSVSTYSDTIVDPLRSKNKQANVAKGLFCSNRECCSLILDTNGRSPYCCKQCQIREQNMRQNRVKFREGMLRRKEALFTYLARLDELDFERDHIVTIVSTFLLEYAKEFG</sequence>
<name>A0A146KNC3_9EUKA</name>
<protein>
    <submittedName>
        <fullName evidence="1">Uncharacterized protein</fullName>
    </submittedName>
</protein>
<organism evidence="1">
    <name type="scientific">Trepomonas sp. PC1</name>
    <dbReference type="NCBI Taxonomy" id="1076344"/>
    <lineage>
        <taxon>Eukaryota</taxon>
        <taxon>Metamonada</taxon>
        <taxon>Diplomonadida</taxon>
        <taxon>Hexamitidae</taxon>
        <taxon>Hexamitinae</taxon>
        <taxon>Trepomonas</taxon>
    </lineage>
</organism>
<feature type="non-terminal residue" evidence="1">
    <location>
        <position position="206"/>
    </location>
</feature>
<dbReference type="AlphaFoldDB" id="A0A146KNC3"/>
<reference evidence="1" key="1">
    <citation type="submission" date="2015-07" db="EMBL/GenBank/DDBJ databases">
        <title>Adaptation to a free-living lifestyle via gene acquisitions in the diplomonad Trepomonas sp. PC1.</title>
        <authorList>
            <person name="Xu F."/>
            <person name="Jerlstrom-Hultqvist J."/>
            <person name="Kolisko M."/>
            <person name="Simpson A.G.B."/>
            <person name="Roger A.J."/>
            <person name="Svard S.G."/>
            <person name="Andersson J.O."/>
        </authorList>
    </citation>
    <scope>NUCLEOTIDE SEQUENCE</scope>
    <source>
        <strain evidence="1">PC1</strain>
    </source>
</reference>
<accession>A0A146KNC3</accession>
<dbReference type="EMBL" id="GDID01000057">
    <property type="protein sequence ID" value="JAP96549.1"/>
    <property type="molecule type" value="Transcribed_RNA"/>
</dbReference>